<evidence type="ECO:0000313" key="1">
    <source>
        <dbReference type="EMBL" id="MDR7089045.1"/>
    </source>
</evidence>
<organism evidence="1 2">
    <name type="scientific">Cellvibrio fibrivorans</name>
    <dbReference type="NCBI Taxonomy" id="126350"/>
    <lineage>
        <taxon>Bacteria</taxon>
        <taxon>Pseudomonadati</taxon>
        <taxon>Pseudomonadota</taxon>
        <taxon>Gammaproteobacteria</taxon>
        <taxon>Cellvibrionales</taxon>
        <taxon>Cellvibrionaceae</taxon>
        <taxon>Cellvibrio</taxon>
    </lineage>
</organism>
<evidence type="ECO:0000313" key="2">
    <source>
        <dbReference type="Proteomes" id="UP001253595"/>
    </source>
</evidence>
<gene>
    <name evidence="1" type="ORF">J2X05_001051</name>
</gene>
<dbReference type="EMBL" id="JAVDVX010000002">
    <property type="protein sequence ID" value="MDR7089045.1"/>
    <property type="molecule type" value="Genomic_DNA"/>
</dbReference>
<accession>A0ABU1UV67</accession>
<dbReference type="Proteomes" id="UP001253595">
    <property type="component" value="Unassembled WGS sequence"/>
</dbReference>
<sequence length="100" mass="11199">MRARIYKKMAGTSAVFIPADFNHASPVERDGLTWTDTELNMPETPQTLQWKPPLDSSLALEGLEEYDPPTPGDARYINKLGIGFVYIGKIRGWVALTDFV</sequence>
<name>A0ABU1UV67_9GAMM</name>
<dbReference type="RefSeq" id="WP_310069610.1">
    <property type="nucleotide sequence ID" value="NZ_JAVDVX010000002.1"/>
</dbReference>
<keyword evidence="2" id="KW-1185">Reference proteome</keyword>
<reference evidence="1 2" key="1">
    <citation type="submission" date="2023-07" db="EMBL/GenBank/DDBJ databases">
        <title>Sorghum-associated microbial communities from plants grown in Nebraska, USA.</title>
        <authorList>
            <person name="Schachtman D."/>
        </authorList>
    </citation>
    <scope>NUCLEOTIDE SEQUENCE [LARGE SCALE GENOMIC DNA]</scope>
    <source>
        <strain evidence="1 2">BE190</strain>
    </source>
</reference>
<protein>
    <submittedName>
        <fullName evidence="1">Uncharacterized protein</fullName>
    </submittedName>
</protein>
<comment type="caution">
    <text evidence="1">The sequence shown here is derived from an EMBL/GenBank/DDBJ whole genome shotgun (WGS) entry which is preliminary data.</text>
</comment>
<proteinExistence type="predicted"/>